<dbReference type="Proteomes" id="UP000029981">
    <property type="component" value="Chromosome 3"/>
</dbReference>
<dbReference type="InterPro" id="IPR050180">
    <property type="entry name" value="RNR_Ribonuclease"/>
</dbReference>
<proteinExistence type="inferred from homology"/>
<evidence type="ECO:0000313" key="10">
    <source>
        <dbReference type="EMBL" id="KGN56180.1"/>
    </source>
</evidence>
<dbReference type="STRING" id="3659.A0A0A0L2I2"/>
<evidence type="ECO:0000256" key="1">
    <source>
        <dbReference type="ARBA" id="ARBA00001946"/>
    </source>
</evidence>
<dbReference type="SMART" id="SM00670">
    <property type="entry name" value="PINc"/>
    <property type="match status" value="1"/>
</dbReference>
<dbReference type="Pfam" id="PF17216">
    <property type="entry name" value="Rrp44_CSD1"/>
    <property type="match status" value="1"/>
</dbReference>
<dbReference type="PANTHER" id="PTHR23355">
    <property type="entry name" value="RIBONUCLEASE"/>
    <property type="match status" value="1"/>
</dbReference>
<dbReference type="PANTHER" id="PTHR23355:SF35">
    <property type="entry name" value="EXOSOME COMPLEX EXONUCLEASE RRP44"/>
    <property type="match status" value="1"/>
</dbReference>
<dbReference type="Gene3D" id="2.40.50.700">
    <property type="match status" value="1"/>
</dbReference>
<evidence type="ECO:0000313" key="11">
    <source>
        <dbReference type="Proteomes" id="UP000029981"/>
    </source>
</evidence>
<protein>
    <recommendedName>
        <fullName evidence="9">PIN domain-containing protein</fullName>
    </recommendedName>
</protein>
<evidence type="ECO:0000256" key="7">
    <source>
        <dbReference type="ARBA" id="ARBA00022842"/>
    </source>
</evidence>
<dbReference type="Gramene" id="KGN56180">
    <property type="protein sequence ID" value="KGN56180"/>
    <property type="gene ID" value="Csa_3G089000"/>
</dbReference>
<dbReference type="InterPro" id="IPR041505">
    <property type="entry name" value="Dis3_CSD2"/>
</dbReference>
<reference evidence="10 11" key="3">
    <citation type="journal article" date="2010" name="BMC Genomics">
        <title>Transcriptome sequencing and comparative analysis of cucumber flowers with different sex types.</title>
        <authorList>
            <person name="Guo S."/>
            <person name="Zheng Y."/>
            <person name="Joung J.G."/>
            <person name="Liu S."/>
            <person name="Zhang Z."/>
            <person name="Crasta O.R."/>
            <person name="Sobral B.W."/>
            <person name="Xu Y."/>
            <person name="Huang S."/>
            <person name="Fei Z."/>
        </authorList>
    </citation>
    <scope>NUCLEOTIDE SEQUENCE [LARGE SCALE GENOMIC DNA]</scope>
    <source>
        <strain evidence="11">cv. 9930</strain>
    </source>
</reference>
<accession>A0A0A0L2I2</accession>
<reference evidence="10 11" key="1">
    <citation type="journal article" date="2009" name="Nat. Genet.">
        <title>The genome of the cucumber, Cucumis sativus L.</title>
        <authorList>
            <person name="Huang S."/>
            <person name="Li R."/>
            <person name="Zhang Z."/>
            <person name="Li L."/>
            <person name="Gu X."/>
            <person name="Fan W."/>
            <person name="Lucas W.J."/>
            <person name="Wang X."/>
            <person name="Xie B."/>
            <person name="Ni P."/>
            <person name="Ren Y."/>
            <person name="Zhu H."/>
            <person name="Li J."/>
            <person name="Lin K."/>
            <person name="Jin W."/>
            <person name="Fei Z."/>
            <person name="Li G."/>
            <person name="Staub J."/>
            <person name="Kilian A."/>
            <person name="van der Vossen E.A."/>
            <person name="Wu Y."/>
            <person name="Guo J."/>
            <person name="He J."/>
            <person name="Jia Z."/>
            <person name="Ren Y."/>
            <person name="Tian G."/>
            <person name="Lu Y."/>
            <person name="Ruan J."/>
            <person name="Qian W."/>
            <person name="Wang M."/>
            <person name="Huang Q."/>
            <person name="Li B."/>
            <person name="Xuan Z."/>
            <person name="Cao J."/>
            <person name="Asan"/>
            <person name="Wu Z."/>
            <person name="Zhang J."/>
            <person name="Cai Q."/>
            <person name="Bai Y."/>
            <person name="Zhao B."/>
            <person name="Han Y."/>
            <person name="Li Y."/>
            <person name="Li X."/>
            <person name="Wang S."/>
            <person name="Shi Q."/>
            <person name="Liu S."/>
            <person name="Cho W.K."/>
            <person name="Kim J.Y."/>
            <person name="Xu Y."/>
            <person name="Heller-Uszynska K."/>
            <person name="Miao H."/>
            <person name="Cheng Z."/>
            <person name="Zhang S."/>
            <person name="Wu J."/>
            <person name="Yang Y."/>
            <person name="Kang H."/>
            <person name="Li M."/>
            <person name="Liang H."/>
            <person name="Ren X."/>
            <person name="Shi Z."/>
            <person name="Wen M."/>
            <person name="Jian M."/>
            <person name="Yang H."/>
            <person name="Zhang G."/>
            <person name="Yang Z."/>
            <person name="Chen R."/>
            <person name="Liu S."/>
            <person name="Li J."/>
            <person name="Ma L."/>
            <person name="Liu H."/>
            <person name="Zhou Y."/>
            <person name="Zhao J."/>
            <person name="Fang X."/>
            <person name="Li G."/>
            <person name="Fang L."/>
            <person name="Li Y."/>
            <person name="Liu D."/>
            <person name="Zheng H."/>
            <person name="Zhang Y."/>
            <person name="Qin N."/>
            <person name="Li Z."/>
            <person name="Yang G."/>
            <person name="Yang S."/>
            <person name="Bolund L."/>
            <person name="Kristiansen K."/>
            <person name="Zheng H."/>
            <person name="Li S."/>
            <person name="Zhang X."/>
            <person name="Yang H."/>
            <person name="Wang J."/>
            <person name="Sun R."/>
            <person name="Zhang B."/>
            <person name="Jiang S."/>
            <person name="Wang J."/>
            <person name="Du Y."/>
            <person name="Li S."/>
        </authorList>
    </citation>
    <scope>NUCLEOTIDE SEQUENCE [LARGE SCALE GENOMIC DNA]</scope>
    <source>
        <strain evidence="11">cv. 9930</strain>
    </source>
</reference>
<dbReference type="SUPFAM" id="SSF88723">
    <property type="entry name" value="PIN domain-like"/>
    <property type="match status" value="1"/>
</dbReference>
<keyword evidence="6" id="KW-0269">Exonuclease</keyword>
<keyword evidence="7" id="KW-0460">Magnesium</keyword>
<dbReference type="FunFam" id="2.40.50.700:FF:000004">
    <property type="entry name" value="Exosome complex exonuclease RRP44 homolog A"/>
    <property type="match status" value="1"/>
</dbReference>
<keyword evidence="8" id="KW-0694">RNA-binding</keyword>
<dbReference type="OMA" id="MEEGICA"/>
<name>A0A0A0L2I2_CUCSA</name>
<keyword evidence="11" id="KW-1185">Reference proteome</keyword>
<dbReference type="InterPro" id="IPR033771">
    <property type="entry name" value="Rrp44_CSD1"/>
</dbReference>
<dbReference type="Gene3D" id="2.40.50.690">
    <property type="match status" value="1"/>
</dbReference>
<comment type="similarity">
    <text evidence="2">Belongs to the RNR ribonuclease family.</text>
</comment>
<reference evidence="10 11" key="4">
    <citation type="journal article" date="2011" name="BMC Genomics">
        <title>RNA-Seq improves annotation of protein-coding genes in the cucumber genome.</title>
        <authorList>
            <person name="Li Z."/>
            <person name="Zhang Z."/>
            <person name="Yan P."/>
            <person name="Huang S."/>
            <person name="Fei Z."/>
            <person name="Lin K."/>
        </authorList>
    </citation>
    <scope>NUCLEOTIDE SEQUENCE [LARGE SCALE GENOMIC DNA]</scope>
    <source>
        <strain evidence="11">cv. 9930</strain>
    </source>
</reference>
<dbReference type="InterPro" id="IPR002716">
    <property type="entry name" value="PIN_dom"/>
</dbReference>
<dbReference type="SUPFAM" id="SSF50249">
    <property type="entry name" value="Nucleic acid-binding proteins"/>
    <property type="match status" value="1"/>
</dbReference>
<reference evidence="10 11" key="2">
    <citation type="journal article" date="2009" name="PLoS ONE">
        <title>An integrated genetic and cytogenetic map of the cucumber genome.</title>
        <authorList>
            <person name="Ren Y."/>
            <person name="Zhang Z."/>
            <person name="Liu J."/>
            <person name="Staub J.E."/>
            <person name="Han Y."/>
            <person name="Cheng Z."/>
            <person name="Li X."/>
            <person name="Lu J."/>
            <person name="Miao H."/>
            <person name="Kang H."/>
            <person name="Xie B."/>
            <person name="Gu X."/>
            <person name="Wang X."/>
            <person name="Du Y."/>
            <person name="Jin W."/>
            <person name="Huang S."/>
        </authorList>
    </citation>
    <scope>NUCLEOTIDE SEQUENCE [LARGE SCALE GENOMIC DNA]</scope>
    <source>
        <strain evidence="11">cv. 9930</strain>
    </source>
</reference>
<dbReference type="AlphaFoldDB" id="A0A0A0L2I2"/>
<feature type="domain" description="PIN" evidence="9">
    <location>
        <begin position="30"/>
        <end position="136"/>
    </location>
</feature>
<keyword evidence="3" id="KW-0540">Nuclease</keyword>
<evidence type="ECO:0000256" key="2">
    <source>
        <dbReference type="ARBA" id="ARBA00005785"/>
    </source>
</evidence>
<keyword evidence="5" id="KW-0271">Exosome</keyword>
<sequence>MSHNKLFVKKTKSGKVMRSSVACLGASTSPILVLDTNVVLTQIGLLENSAIDDVVMLSVVLDEVKNKNLSVYNRVRALCSNPLWRFFVFFNEHHKDTYIKDMSGESKMIEMMEWYQNHLGGATCVLLITNDRENRRRAMEEGICAETIESYVRSLGQTHLLDLLVQSANEDANMEDVEDLRPSKRKVLYSEHKPMSEIASGLHRGIYHQGKLRVNRYNPFEAYVGSESIGDEIIIYRRTNMNRAFDGDVVAVELLSRDQWHEEKSLTIASMVGGLAGGRGQRRIRLGADDAPTAASSGDSSSSPRPAGRVIGIRKLNWHSYCGSLNPMSMPAGSGGFASAVFVSKDHQIPKIRIQTRQLENLLDKRIIVVVDSWDRLSRYPSEH</sequence>
<dbReference type="InterPro" id="IPR029060">
    <property type="entry name" value="PIN-like_dom_sf"/>
</dbReference>
<comment type="cofactor">
    <cofactor evidence="1">
        <name>Mg(2+)</name>
        <dbReference type="ChEBI" id="CHEBI:18420"/>
    </cofactor>
</comment>
<dbReference type="GO" id="GO:0004527">
    <property type="term" value="F:exonuclease activity"/>
    <property type="evidence" value="ECO:0007669"/>
    <property type="project" value="UniProtKB-KW"/>
</dbReference>
<dbReference type="Pfam" id="PF13638">
    <property type="entry name" value="PIN_4"/>
    <property type="match status" value="1"/>
</dbReference>
<keyword evidence="4" id="KW-0378">Hydrolase</keyword>
<dbReference type="Pfam" id="PF17849">
    <property type="entry name" value="OB_Dis3"/>
    <property type="match status" value="1"/>
</dbReference>
<evidence type="ECO:0000256" key="4">
    <source>
        <dbReference type="ARBA" id="ARBA00022801"/>
    </source>
</evidence>
<dbReference type="InterPro" id="IPR012340">
    <property type="entry name" value="NA-bd_OB-fold"/>
</dbReference>
<evidence type="ECO:0000256" key="8">
    <source>
        <dbReference type="ARBA" id="ARBA00022884"/>
    </source>
</evidence>
<dbReference type="CDD" id="cd09862">
    <property type="entry name" value="PIN_Rrp44-like"/>
    <property type="match status" value="1"/>
</dbReference>
<evidence type="ECO:0000256" key="3">
    <source>
        <dbReference type="ARBA" id="ARBA00022722"/>
    </source>
</evidence>
<dbReference type="Gene3D" id="3.40.50.1010">
    <property type="entry name" value="5'-nuclease"/>
    <property type="match status" value="1"/>
</dbReference>
<dbReference type="EMBL" id="CM002924">
    <property type="protein sequence ID" value="KGN56180.1"/>
    <property type="molecule type" value="Genomic_DNA"/>
</dbReference>
<evidence type="ECO:0000259" key="9">
    <source>
        <dbReference type="SMART" id="SM00670"/>
    </source>
</evidence>
<evidence type="ECO:0000256" key="5">
    <source>
        <dbReference type="ARBA" id="ARBA00022835"/>
    </source>
</evidence>
<gene>
    <name evidence="10" type="ORF">Csa_3G089000</name>
</gene>
<organism evidence="10 11">
    <name type="scientific">Cucumis sativus</name>
    <name type="common">Cucumber</name>
    <dbReference type="NCBI Taxonomy" id="3659"/>
    <lineage>
        <taxon>Eukaryota</taxon>
        <taxon>Viridiplantae</taxon>
        <taxon>Streptophyta</taxon>
        <taxon>Embryophyta</taxon>
        <taxon>Tracheophyta</taxon>
        <taxon>Spermatophyta</taxon>
        <taxon>Magnoliopsida</taxon>
        <taxon>eudicotyledons</taxon>
        <taxon>Gunneridae</taxon>
        <taxon>Pentapetalae</taxon>
        <taxon>rosids</taxon>
        <taxon>fabids</taxon>
        <taxon>Cucurbitales</taxon>
        <taxon>Cucurbitaceae</taxon>
        <taxon>Benincaseae</taxon>
        <taxon>Cucumis</taxon>
    </lineage>
</organism>
<dbReference type="GO" id="GO:0003723">
    <property type="term" value="F:RNA binding"/>
    <property type="evidence" value="ECO:0007669"/>
    <property type="project" value="UniProtKB-KW"/>
</dbReference>
<dbReference type="GO" id="GO:0000178">
    <property type="term" value="C:exosome (RNase complex)"/>
    <property type="evidence" value="ECO:0007669"/>
    <property type="project" value="UniProtKB-KW"/>
</dbReference>
<evidence type="ECO:0000256" key="6">
    <source>
        <dbReference type="ARBA" id="ARBA00022839"/>
    </source>
</evidence>